<accession>A0ABP7V732</accession>
<evidence type="ECO:0008006" key="3">
    <source>
        <dbReference type="Google" id="ProtNLM"/>
    </source>
</evidence>
<dbReference type="SUPFAM" id="SSF52343">
    <property type="entry name" value="Ferredoxin reductase-like, C-terminal NADP-linked domain"/>
    <property type="match status" value="1"/>
</dbReference>
<organism evidence="1 2">
    <name type="scientific">Amphibacillus indicireducens</name>
    <dbReference type="NCBI Taxonomy" id="1076330"/>
    <lineage>
        <taxon>Bacteria</taxon>
        <taxon>Bacillati</taxon>
        <taxon>Bacillota</taxon>
        <taxon>Bacilli</taxon>
        <taxon>Bacillales</taxon>
        <taxon>Bacillaceae</taxon>
        <taxon>Amphibacillus</taxon>
    </lineage>
</organism>
<reference evidence="2" key="1">
    <citation type="journal article" date="2019" name="Int. J. Syst. Evol. Microbiol.">
        <title>The Global Catalogue of Microorganisms (GCM) 10K type strain sequencing project: providing services to taxonomists for standard genome sequencing and annotation.</title>
        <authorList>
            <consortium name="The Broad Institute Genomics Platform"/>
            <consortium name="The Broad Institute Genome Sequencing Center for Infectious Disease"/>
            <person name="Wu L."/>
            <person name="Ma J."/>
        </authorList>
    </citation>
    <scope>NUCLEOTIDE SEQUENCE [LARGE SCALE GENOMIC DNA]</scope>
    <source>
        <strain evidence="2">JCM 17250</strain>
    </source>
</reference>
<dbReference type="EMBL" id="BAABDL010000022">
    <property type="protein sequence ID" value="GAA4060882.1"/>
    <property type="molecule type" value="Genomic_DNA"/>
</dbReference>
<gene>
    <name evidence="1" type="ORF">GCM10022410_04920</name>
</gene>
<sequence>MQIYWTKINHIIDETEEIKTFLLDCPEDFKWEEGAHTHFALKGFNDGERPNRSLVRHMSISTLPNEKSIGITTRIREQCSEFKSILRTIKIGDQVALFKTNSNVPLKRENKSIYLLSSGVGLATFRPLVLEYFNQPDNIKHVHSLNIDSNRQFLFTDIFKTSSDKKFTSDFVDNRQDYYKAAEQLASDKDGLFYVVGSDEFLIQNIDLLRTHGIKSDQIVIDKHERRIPEFLSF</sequence>
<dbReference type="SUPFAM" id="SSF63380">
    <property type="entry name" value="Riboflavin synthase domain-like"/>
    <property type="match status" value="1"/>
</dbReference>
<keyword evidence="2" id="KW-1185">Reference proteome</keyword>
<comment type="caution">
    <text evidence="1">The sequence shown here is derived from an EMBL/GenBank/DDBJ whole genome shotgun (WGS) entry which is preliminary data.</text>
</comment>
<proteinExistence type="predicted"/>
<dbReference type="Gene3D" id="2.40.30.10">
    <property type="entry name" value="Translation factors"/>
    <property type="match status" value="1"/>
</dbReference>
<protein>
    <recommendedName>
        <fullName evidence="3">Dihydropteridine reductase</fullName>
    </recommendedName>
</protein>
<evidence type="ECO:0000313" key="2">
    <source>
        <dbReference type="Proteomes" id="UP001501734"/>
    </source>
</evidence>
<evidence type="ECO:0000313" key="1">
    <source>
        <dbReference type="EMBL" id="GAA4060882.1"/>
    </source>
</evidence>
<name>A0ABP7V732_9BACI</name>
<dbReference type="RefSeq" id="WP_344909991.1">
    <property type="nucleotide sequence ID" value="NZ_BAABDL010000022.1"/>
</dbReference>
<dbReference type="InterPro" id="IPR017938">
    <property type="entry name" value="Riboflavin_synthase-like_b-brl"/>
</dbReference>
<dbReference type="InterPro" id="IPR039261">
    <property type="entry name" value="FNR_nucleotide-bd"/>
</dbReference>
<dbReference type="Proteomes" id="UP001501734">
    <property type="component" value="Unassembled WGS sequence"/>
</dbReference>